<dbReference type="Gene3D" id="3.40.50.12160">
    <property type="entry name" value="Methylthiotransferase, N-terminal domain"/>
    <property type="match status" value="1"/>
</dbReference>
<sequence>MHENDWEVALLAWVRRLPVAPAYAPNLDVKQKWLKLPICQRLTLPLRAKGANTMYNDNPTIERLAPKVVDESAQGKVYEAFDTQSDASKRFYIESYGCQMNFSDSEIVASILGEAGYGPTRDLEAADLILINTCSIREKAEDTVRKRLRVFDKVKRRRPGTMVGVLGCMAERLKAKFLEEEKLVDLVVGPDAYRDLPKLVAGAEEGDRGVNVFLSREETYADINPLRLQSNGVTAFISIMRGCDNMCSFCVVPYTRGRERSRSAFSIVAEATDLFDRGFREVTLLGQNVDSYKWAHPETGQVVTFAELLTLTAAVDPDLRVRFSTSHPKDITDDVLYAMRDHQNVCKYIHLPVQSGNSRILDLMNRTYDRAWYQQKINRIYEIMPDCAISSDVITGFCTETEEEHRDTLTMIDYARYSMSYMFYYSERPGTPAARKFEDDVPLAVKKRRLQEIINLQTGISHELNQQDIGKTFRVLIEGESKRSDEDWKGRNSQNKMVIFAKDGTHRPGDYVHVRVTAASSATLLGHHVQS</sequence>
<dbReference type="EMBL" id="CAKLPZ010000001">
    <property type="protein sequence ID" value="CAH1000026.1"/>
    <property type="molecule type" value="Genomic_DNA"/>
</dbReference>
<evidence type="ECO:0000256" key="6">
    <source>
        <dbReference type="ARBA" id="ARBA00023004"/>
    </source>
</evidence>
<name>A0ABM9AZ53_9BACT</name>
<dbReference type="InterPro" id="IPR005839">
    <property type="entry name" value="Methylthiotransferase"/>
</dbReference>
<evidence type="ECO:0000259" key="10">
    <source>
        <dbReference type="PROSITE" id="PS50926"/>
    </source>
</evidence>
<comment type="cofactor">
    <cofactor evidence="9">
        <name>[4Fe-4S] cluster</name>
        <dbReference type="ChEBI" id="CHEBI:49883"/>
    </cofactor>
    <text evidence="9">Binds 2 [4Fe-4S] clusters. One cluster is coordinated with 3 cysteines and an exchangeable S-adenosyl-L-methionine.</text>
</comment>
<dbReference type="Gene3D" id="3.80.30.20">
    <property type="entry name" value="tm_1862 like domain"/>
    <property type="match status" value="1"/>
</dbReference>
<evidence type="ECO:0000313" key="13">
    <source>
        <dbReference type="EMBL" id="CAH1000026.1"/>
    </source>
</evidence>
<dbReference type="SMART" id="SM00729">
    <property type="entry name" value="Elp3"/>
    <property type="match status" value="1"/>
</dbReference>
<dbReference type="PANTHER" id="PTHR43020">
    <property type="entry name" value="CDK5 REGULATORY SUBUNIT-ASSOCIATED PROTEIN 1"/>
    <property type="match status" value="1"/>
</dbReference>
<dbReference type="PROSITE" id="PS01278">
    <property type="entry name" value="MTTASE_RADICAL"/>
    <property type="match status" value="1"/>
</dbReference>
<evidence type="ECO:0000256" key="3">
    <source>
        <dbReference type="ARBA" id="ARBA00022679"/>
    </source>
</evidence>
<dbReference type="NCBIfam" id="TIGR00089">
    <property type="entry name" value="MiaB/RimO family radical SAM methylthiotransferase"/>
    <property type="match status" value="1"/>
</dbReference>
<feature type="binding site" evidence="9">
    <location>
        <position position="243"/>
    </location>
    <ligand>
        <name>[4Fe-4S] cluster</name>
        <dbReference type="ChEBI" id="CHEBI:49883"/>
        <label>2</label>
        <note>4Fe-4S-S-AdoMet</note>
    </ligand>
</feature>
<feature type="domain" description="Radical SAM core" evidence="12">
    <location>
        <begin position="229"/>
        <end position="463"/>
    </location>
</feature>
<evidence type="ECO:0000256" key="7">
    <source>
        <dbReference type="ARBA" id="ARBA00023014"/>
    </source>
</evidence>
<keyword evidence="9" id="KW-0963">Cytoplasm</keyword>
<evidence type="ECO:0000256" key="5">
    <source>
        <dbReference type="ARBA" id="ARBA00022723"/>
    </source>
</evidence>
<comment type="catalytic activity">
    <reaction evidence="9">
        <text>N(6)-dimethylallyladenosine(37) in tRNA + (sulfur carrier)-SH + AH2 + 2 S-adenosyl-L-methionine = 2-methylsulfanyl-N(6)-dimethylallyladenosine(37) in tRNA + (sulfur carrier)-H + 5'-deoxyadenosine + L-methionine + A + S-adenosyl-L-homocysteine + 2 H(+)</text>
        <dbReference type="Rhea" id="RHEA:37067"/>
        <dbReference type="Rhea" id="RHEA-COMP:10375"/>
        <dbReference type="Rhea" id="RHEA-COMP:10376"/>
        <dbReference type="Rhea" id="RHEA-COMP:14737"/>
        <dbReference type="Rhea" id="RHEA-COMP:14739"/>
        <dbReference type="ChEBI" id="CHEBI:13193"/>
        <dbReference type="ChEBI" id="CHEBI:15378"/>
        <dbReference type="ChEBI" id="CHEBI:17319"/>
        <dbReference type="ChEBI" id="CHEBI:17499"/>
        <dbReference type="ChEBI" id="CHEBI:29917"/>
        <dbReference type="ChEBI" id="CHEBI:57844"/>
        <dbReference type="ChEBI" id="CHEBI:57856"/>
        <dbReference type="ChEBI" id="CHEBI:59789"/>
        <dbReference type="ChEBI" id="CHEBI:64428"/>
        <dbReference type="ChEBI" id="CHEBI:74415"/>
        <dbReference type="ChEBI" id="CHEBI:74417"/>
        <dbReference type="EC" id="2.8.4.3"/>
    </reaction>
</comment>
<dbReference type="Pfam" id="PF00919">
    <property type="entry name" value="UPF0004"/>
    <property type="match status" value="1"/>
</dbReference>
<dbReference type="SUPFAM" id="SSF102114">
    <property type="entry name" value="Radical SAM enzymes"/>
    <property type="match status" value="1"/>
</dbReference>
<dbReference type="PANTHER" id="PTHR43020:SF2">
    <property type="entry name" value="MITOCHONDRIAL TRNA METHYLTHIOTRANSFERASE CDK5RAP1"/>
    <property type="match status" value="1"/>
</dbReference>
<dbReference type="HAMAP" id="MF_01864">
    <property type="entry name" value="tRNA_metthiotr_MiaB"/>
    <property type="match status" value="1"/>
</dbReference>
<dbReference type="SFLD" id="SFLDG01082">
    <property type="entry name" value="B12-binding_domain_containing"/>
    <property type="match status" value="1"/>
</dbReference>
<dbReference type="GO" id="GO:0035597">
    <property type="term" value="F:tRNA-2-methylthio-N(6)-dimethylallyladenosine(37) synthase activity"/>
    <property type="evidence" value="ECO:0007669"/>
    <property type="project" value="UniProtKB-EC"/>
</dbReference>
<keyword evidence="6 9" id="KW-0408">Iron</keyword>
<dbReference type="EC" id="2.8.4.3" evidence="8 9"/>
<comment type="subcellular location">
    <subcellularLocation>
        <location evidence="9">Cytoplasm</location>
    </subcellularLocation>
</comment>
<keyword evidence="14" id="KW-1185">Reference proteome</keyword>
<feature type="binding site" evidence="9">
    <location>
        <position position="168"/>
    </location>
    <ligand>
        <name>[4Fe-4S] cluster</name>
        <dbReference type="ChEBI" id="CHEBI:49883"/>
        <label>1</label>
    </ligand>
</feature>
<keyword evidence="2 9" id="KW-0004">4Fe-4S</keyword>
<accession>A0ABM9AZ53</accession>
<feature type="binding site" evidence="9">
    <location>
        <position position="250"/>
    </location>
    <ligand>
        <name>[4Fe-4S] cluster</name>
        <dbReference type="ChEBI" id="CHEBI:49883"/>
        <label>2</label>
        <note>4Fe-4S-S-AdoMet</note>
    </ligand>
</feature>
<dbReference type="Pfam" id="PF01938">
    <property type="entry name" value="TRAM"/>
    <property type="match status" value="1"/>
</dbReference>
<feature type="binding site" evidence="9">
    <location>
        <position position="247"/>
    </location>
    <ligand>
        <name>[4Fe-4S] cluster</name>
        <dbReference type="ChEBI" id="CHEBI:49883"/>
        <label>2</label>
        <note>4Fe-4S-S-AdoMet</note>
    </ligand>
</feature>
<comment type="caution">
    <text evidence="13">The sequence shown here is derived from an EMBL/GenBank/DDBJ whole genome shotgun (WGS) entry which is preliminary data.</text>
</comment>
<dbReference type="Pfam" id="PF04055">
    <property type="entry name" value="Radical_SAM"/>
    <property type="match status" value="1"/>
</dbReference>
<dbReference type="PROSITE" id="PS51918">
    <property type="entry name" value="RADICAL_SAM"/>
    <property type="match status" value="1"/>
</dbReference>
<evidence type="ECO:0000259" key="12">
    <source>
        <dbReference type="PROSITE" id="PS51918"/>
    </source>
</evidence>
<evidence type="ECO:0000256" key="9">
    <source>
        <dbReference type="HAMAP-Rule" id="MF_01864"/>
    </source>
</evidence>
<dbReference type="SFLD" id="SFLDS00029">
    <property type="entry name" value="Radical_SAM"/>
    <property type="match status" value="1"/>
</dbReference>
<dbReference type="InterPro" id="IPR023404">
    <property type="entry name" value="rSAM_horseshoe"/>
</dbReference>
<dbReference type="Proteomes" id="UP000837803">
    <property type="component" value="Unassembled WGS sequence"/>
</dbReference>
<dbReference type="InterPro" id="IPR038135">
    <property type="entry name" value="Methylthiotransferase_N_sf"/>
</dbReference>
<dbReference type="PROSITE" id="PS50926">
    <property type="entry name" value="TRAM"/>
    <property type="match status" value="1"/>
</dbReference>
<evidence type="ECO:0000259" key="11">
    <source>
        <dbReference type="PROSITE" id="PS51449"/>
    </source>
</evidence>
<protein>
    <recommendedName>
        <fullName evidence="8 9">tRNA-2-methylthio-N(6)-dimethylallyladenosine synthase</fullName>
        <ecNumber evidence="8 9">2.8.4.3</ecNumber>
    </recommendedName>
    <alternativeName>
        <fullName evidence="9">(Dimethylallyl)adenosine tRNA methylthiotransferase MiaB</fullName>
    </alternativeName>
    <alternativeName>
        <fullName evidence="9">tRNA-i(6)A37 methylthiotransferase</fullName>
    </alternativeName>
</protein>
<comment type="similarity">
    <text evidence="9">Belongs to the methylthiotransferase family. MiaB subfamily.</text>
</comment>
<evidence type="ECO:0000256" key="2">
    <source>
        <dbReference type="ARBA" id="ARBA00022485"/>
    </source>
</evidence>
<keyword evidence="3 9" id="KW-0808">Transferase</keyword>
<keyword evidence="5 9" id="KW-0479">Metal-binding</keyword>
<evidence type="ECO:0000256" key="1">
    <source>
        <dbReference type="ARBA" id="ARBA00003234"/>
    </source>
</evidence>
<dbReference type="SFLD" id="SFLDF00273">
    <property type="entry name" value="(dimethylallyl)adenosine_tRNA"/>
    <property type="match status" value="1"/>
</dbReference>
<evidence type="ECO:0000256" key="4">
    <source>
        <dbReference type="ARBA" id="ARBA00022691"/>
    </source>
</evidence>
<dbReference type="NCBIfam" id="TIGR01574">
    <property type="entry name" value="miaB-methiolase"/>
    <property type="match status" value="1"/>
</dbReference>
<comment type="function">
    <text evidence="1 9">Catalyzes the methylthiolation of N6-(dimethylallyl)adenosine (i(6)A), leading to the formation of 2-methylthio-N6-(dimethylallyl)adenosine (ms(2)i(6)A) at position 37 in tRNAs that read codons beginning with uridine.</text>
</comment>
<feature type="binding site" evidence="9">
    <location>
        <position position="98"/>
    </location>
    <ligand>
        <name>[4Fe-4S] cluster</name>
        <dbReference type="ChEBI" id="CHEBI:49883"/>
        <label>1</label>
    </ligand>
</feature>
<comment type="subunit">
    <text evidence="9">Monomer.</text>
</comment>
<dbReference type="InterPro" id="IPR007197">
    <property type="entry name" value="rSAM"/>
</dbReference>
<feature type="domain" description="MTTase N-terminal" evidence="11">
    <location>
        <begin position="89"/>
        <end position="205"/>
    </location>
</feature>
<dbReference type="CDD" id="cd01335">
    <property type="entry name" value="Radical_SAM"/>
    <property type="match status" value="1"/>
</dbReference>
<keyword evidence="4 9" id="KW-0949">S-adenosyl-L-methionine</keyword>
<dbReference type="InterPro" id="IPR020612">
    <property type="entry name" value="Methylthiotransferase_CS"/>
</dbReference>
<dbReference type="InterPro" id="IPR058240">
    <property type="entry name" value="rSAM_sf"/>
</dbReference>
<dbReference type="InterPro" id="IPR006463">
    <property type="entry name" value="MiaB_methiolase"/>
</dbReference>
<dbReference type="InterPro" id="IPR002792">
    <property type="entry name" value="TRAM_dom"/>
</dbReference>
<dbReference type="SFLD" id="SFLDF00413">
    <property type="entry name" value="CDK5RAP1"/>
    <property type="match status" value="1"/>
</dbReference>
<dbReference type="PROSITE" id="PS51449">
    <property type="entry name" value="MTTASE_N"/>
    <property type="match status" value="1"/>
</dbReference>
<dbReference type="InterPro" id="IPR006638">
    <property type="entry name" value="Elp3/MiaA/NifB-like_rSAM"/>
</dbReference>
<gene>
    <name evidence="9 13" type="primary">miaB</name>
    <name evidence="13" type="ORF">LEM8419_01222</name>
</gene>
<dbReference type="SFLD" id="SFLDG01061">
    <property type="entry name" value="methylthiotransferase"/>
    <property type="match status" value="1"/>
</dbReference>
<keyword evidence="9" id="KW-0819">tRNA processing</keyword>
<feature type="domain" description="TRAM" evidence="10">
    <location>
        <begin position="466"/>
        <end position="530"/>
    </location>
</feature>
<evidence type="ECO:0000313" key="14">
    <source>
        <dbReference type="Proteomes" id="UP000837803"/>
    </source>
</evidence>
<organism evidence="13 14">
    <name type="scientific">Neolewinella maritima</name>
    <dbReference type="NCBI Taxonomy" id="1383882"/>
    <lineage>
        <taxon>Bacteria</taxon>
        <taxon>Pseudomonadati</taxon>
        <taxon>Bacteroidota</taxon>
        <taxon>Saprospiria</taxon>
        <taxon>Saprospirales</taxon>
        <taxon>Lewinellaceae</taxon>
        <taxon>Neolewinella</taxon>
    </lineage>
</organism>
<feature type="binding site" evidence="9">
    <location>
        <position position="134"/>
    </location>
    <ligand>
        <name>[4Fe-4S] cluster</name>
        <dbReference type="ChEBI" id="CHEBI:49883"/>
        <label>1</label>
    </ligand>
</feature>
<proteinExistence type="inferred from homology"/>
<keyword evidence="7 9" id="KW-0411">Iron-sulfur</keyword>
<reference evidence="13" key="1">
    <citation type="submission" date="2021-12" db="EMBL/GenBank/DDBJ databases">
        <authorList>
            <person name="Rodrigo-Torres L."/>
            <person name="Arahal R. D."/>
            <person name="Lucena T."/>
        </authorList>
    </citation>
    <scope>NUCLEOTIDE SEQUENCE</scope>
    <source>
        <strain evidence="13">CECT 8419</strain>
    </source>
</reference>
<evidence type="ECO:0000256" key="8">
    <source>
        <dbReference type="ARBA" id="ARBA00033765"/>
    </source>
</evidence>
<dbReference type="InterPro" id="IPR013848">
    <property type="entry name" value="Methylthiotransferase_N"/>
</dbReference>